<dbReference type="GO" id="GO:0004601">
    <property type="term" value="F:peroxidase activity"/>
    <property type="evidence" value="ECO:0007669"/>
    <property type="project" value="UniProtKB-KW"/>
</dbReference>
<comment type="caution">
    <text evidence="9">The sequence shown here is derived from an EMBL/GenBank/DDBJ whole genome shotgun (WGS) entry which is preliminary data.</text>
</comment>
<dbReference type="PROSITE" id="PS51352">
    <property type="entry name" value="THIOREDOXIN_2"/>
    <property type="match status" value="1"/>
</dbReference>
<dbReference type="InterPro" id="IPR050455">
    <property type="entry name" value="Tpx_Peroxidase_subfamily"/>
</dbReference>
<keyword evidence="4 6" id="KW-1015">Disulfide bond</keyword>
<dbReference type="InterPro" id="IPR013766">
    <property type="entry name" value="Thioredoxin_domain"/>
</dbReference>
<dbReference type="NCBIfam" id="NF001808">
    <property type="entry name" value="PRK00522.1"/>
    <property type="match status" value="1"/>
</dbReference>
<organism evidence="9 10">
    <name type="scientific">Brevibacterium otitidis</name>
    <dbReference type="NCBI Taxonomy" id="53364"/>
    <lineage>
        <taxon>Bacteria</taxon>
        <taxon>Bacillati</taxon>
        <taxon>Actinomycetota</taxon>
        <taxon>Actinomycetes</taxon>
        <taxon>Micrococcales</taxon>
        <taxon>Brevibacteriaceae</taxon>
        <taxon>Brevibacterium</taxon>
    </lineage>
</organism>
<feature type="disulfide bond" description="Redox-active" evidence="6">
    <location>
        <begin position="60"/>
        <end position="94"/>
    </location>
</feature>
<protein>
    <recommendedName>
        <fullName evidence="6">Thiol peroxidase</fullName>
        <shortName evidence="6">Tpx</shortName>
        <ecNumber evidence="6">1.11.1.24</ecNumber>
    </recommendedName>
    <alternativeName>
        <fullName evidence="6">Peroxiredoxin tpx</fullName>
        <shortName evidence="6">Prx</shortName>
    </alternativeName>
    <alternativeName>
        <fullName evidence="6">Thioredoxin peroxidase</fullName>
    </alternativeName>
    <alternativeName>
        <fullName evidence="6">Thioredoxin-dependent peroxiredoxin</fullName>
    </alternativeName>
</protein>
<dbReference type="SUPFAM" id="SSF52833">
    <property type="entry name" value="Thioredoxin-like"/>
    <property type="match status" value="1"/>
</dbReference>
<dbReference type="InterPro" id="IPR013740">
    <property type="entry name" value="Redoxin"/>
</dbReference>
<dbReference type="EC" id="1.11.1.24" evidence="6"/>
<evidence type="ECO:0000256" key="2">
    <source>
        <dbReference type="ARBA" id="ARBA00022862"/>
    </source>
</evidence>
<gene>
    <name evidence="6 9" type="primary">tpx</name>
    <name evidence="9" type="ORF">ACFFN1_06120</name>
</gene>
<dbReference type="PANTHER" id="PTHR43110">
    <property type="entry name" value="THIOL PEROXIDASE"/>
    <property type="match status" value="1"/>
</dbReference>
<dbReference type="Pfam" id="PF08534">
    <property type="entry name" value="Redoxin"/>
    <property type="match status" value="1"/>
</dbReference>
<evidence type="ECO:0000256" key="3">
    <source>
        <dbReference type="ARBA" id="ARBA00023002"/>
    </source>
</evidence>
<dbReference type="PROSITE" id="PS01265">
    <property type="entry name" value="TPX"/>
    <property type="match status" value="1"/>
</dbReference>
<name>A0ABV5X2K5_9MICO</name>
<evidence type="ECO:0000256" key="4">
    <source>
        <dbReference type="ARBA" id="ARBA00023157"/>
    </source>
</evidence>
<keyword evidence="5 6" id="KW-0676">Redox-active center</keyword>
<keyword evidence="2 6" id="KW-0049">Antioxidant</keyword>
<dbReference type="Proteomes" id="UP001589707">
    <property type="component" value="Unassembled WGS sequence"/>
</dbReference>
<evidence type="ECO:0000259" key="8">
    <source>
        <dbReference type="PROSITE" id="PS51352"/>
    </source>
</evidence>
<sequence>MATTAFQGDPVSPNGSLPETGSKAPAFELVGTDLSSVTSADVAGKRVVLNIFPSVDTGVCAESVRRFNELAGTLDNTTVICASKDLPFALGRFCGAEGLDNVTSASAFRTDFGDDYGVRMTDGPLAGLLARSVVVLDENGVVLHSQLVPEIGQEPDYDAAVAALS</sequence>
<evidence type="ECO:0000256" key="1">
    <source>
        <dbReference type="ARBA" id="ARBA00022559"/>
    </source>
</evidence>
<evidence type="ECO:0000256" key="7">
    <source>
        <dbReference type="SAM" id="MobiDB-lite"/>
    </source>
</evidence>
<keyword evidence="10" id="KW-1185">Reference proteome</keyword>
<comment type="subunit">
    <text evidence="6">Homodimer.</text>
</comment>
<evidence type="ECO:0000313" key="9">
    <source>
        <dbReference type="EMBL" id="MFB9775982.1"/>
    </source>
</evidence>
<comment type="similarity">
    <text evidence="6">Belongs to the peroxiredoxin family. Tpx subfamily.</text>
</comment>
<comment type="function">
    <text evidence="6">Thiol-specific peroxidase that catalyzes the reduction of hydrogen peroxide and organic hydroperoxides to water and alcohols, respectively. Plays a role in cell protection against oxidative stress by detoxifying peroxides.</text>
</comment>
<reference evidence="9 10" key="1">
    <citation type="submission" date="2024-09" db="EMBL/GenBank/DDBJ databases">
        <authorList>
            <person name="Sun Q."/>
            <person name="Mori K."/>
        </authorList>
    </citation>
    <scope>NUCLEOTIDE SEQUENCE [LARGE SCALE GENOMIC DNA]</scope>
    <source>
        <strain evidence="9 10">JCM 11683</strain>
    </source>
</reference>
<evidence type="ECO:0000256" key="6">
    <source>
        <dbReference type="HAMAP-Rule" id="MF_00269"/>
    </source>
</evidence>
<proteinExistence type="inferred from homology"/>
<dbReference type="PANTHER" id="PTHR43110:SF1">
    <property type="entry name" value="THIOL PEROXIDASE"/>
    <property type="match status" value="1"/>
</dbReference>
<comment type="miscellaneous">
    <text evidence="6">The active site is a conserved redox-active cysteine residue, the peroxidatic cysteine (C(P)), which makes the nucleophilic attack on the peroxide substrate. The peroxide oxidizes the C(P)-SH to cysteine sulfenic acid (C(P)-SOH), which then reacts with another cysteine residue, the resolving cysteine (C(R)), to form a disulfide bridge. The disulfide is subsequently reduced by an appropriate electron donor to complete the catalytic cycle. In this atypical 2-Cys peroxiredoxin, C(R) is present in the same subunit to form an intramolecular disulfide. The disulfide is subsequently reduced by thioredoxin.</text>
</comment>
<keyword evidence="1 6" id="KW-0575">Peroxidase</keyword>
<dbReference type="Gene3D" id="3.40.30.10">
    <property type="entry name" value="Glutaredoxin"/>
    <property type="match status" value="1"/>
</dbReference>
<feature type="active site" description="Cysteine sulfenic acid (-SOH) intermediate" evidence="6">
    <location>
        <position position="60"/>
    </location>
</feature>
<dbReference type="EMBL" id="JBHMAU010000043">
    <property type="protein sequence ID" value="MFB9775982.1"/>
    <property type="molecule type" value="Genomic_DNA"/>
</dbReference>
<dbReference type="CDD" id="cd03014">
    <property type="entry name" value="PRX_Atyp2cys"/>
    <property type="match status" value="1"/>
</dbReference>
<dbReference type="InterPro" id="IPR018219">
    <property type="entry name" value="Tpx_CS"/>
</dbReference>
<feature type="region of interest" description="Disordered" evidence="7">
    <location>
        <begin position="1"/>
        <end position="22"/>
    </location>
</feature>
<keyword evidence="3 6" id="KW-0560">Oxidoreductase</keyword>
<dbReference type="HAMAP" id="MF_00269">
    <property type="entry name" value="Tpx"/>
    <property type="match status" value="1"/>
</dbReference>
<accession>A0ABV5X2K5</accession>
<dbReference type="RefSeq" id="WP_376839566.1">
    <property type="nucleotide sequence ID" value="NZ_JBHMAU010000043.1"/>
</dbReference>
<comment type="catalytic activity">
    <reaction evidence="6">
        <text>a hydroperoxide + [thioredoxin]-dithiol = an alcohol + [thioredoxin]-disulfide + H2O</text>
        <dbReference type="Rhea" id="RHEA:62620"/>
        <dbReference type="Rhea" id="RHEA-COMP:10698"/>
        <dbReference type="Rhea" id="RHEA-COMP:10700"/>
        <dbReference type="ChEBI" id="CHEBI:15377"/>
        <dbReference type="ChEBI" id="CHEBI:29950"/>
        <dbReference type="ChEBI" id="CHEBI:30879"/>
        <dbReference type="ChEBI" id="CHEBI:35924"/>
        <dbReference type="ChEBI" id="CHEBI:50058"/>
        <dbReference type="EC" id="1.11.1.24"/>
    </reaction>
</comment>
<evidence type="ECO:0000256" key="5">
    <source>
        <dbReference type="ARBA" id="ARBA00023284"/>
    </source>
</evidence>
<evidence type="ECO:0000313" key="10">
    <source>
        <dbReference type="Proteomes" id="UP001589707"/>
    </source>
</evidence>
<dbReference type="InterPro" id="IPR036249">
    <property type="entry name" value="Thioredoxin-like_sf"/>
</dbReference>
<feature type="domain" description="Thioredoxin" evidence="8">
    <location>
        <begin position="18"/>
        <end position="165"/>
    </location>
</feature>
<dbReference type="InterPro" id="IPR002065">
    <property type="entry name" value="TPX"/>
</dbReference>